<accession>A0AAJ5X7K2</accession>
<dbReference type="AlphaFoldDB" id="A0AAJ5X7K2"/>
<evidence type="ECO:0000313" key="1">
    <source>
        <dbReference type="EMBL" id="WEK46011.1"/>
    </source>
</evidence>
<dbReference type="Proteomes" id="UP001218362">
    <property type="component" value="Chromosome"/>
</dbReference>
<dbReference type="KEGG" id="acob:P0Y56_13375"/>
<dbReference type="SUPFAM" id="SSF53448">
    <property type="entry name" value="Nucleotide-diphospho-sugar transferases"/>
    <property type="match status" value="1"/>
</dbReference>
<sequence>MIELAETLLRKLRERLHLRQARAVLATAPLVPQDDGVILFSMIGTRVVLPYLVAIKSLHQHLQRGRCVILDDGSLTSEDKAVLAGHLGNPEIHHIDDIDVGPCPRRSVWERLLLLLELRQQAYTLQVDSDTVTLGPVPEVLAAIEQGRNFTLKGEASARWLTVEEFKLTTPGLDPLSPTTHVQGAAEELLPQALARLPQPAHYVRGCAGFAGFAKGGAGREMAEQFSRDVEAIVGRESWKRWGSEQVTSNVIVANEGEPVLLPYDRYLNFWNEPLPAGTAFTHFIGTFRFHRGAYAAATRKAIAALRR</sequence>
<protein>
    <submittedName>
        <fullName evidence="1">Uncharacterized protein</fullName>
    </submittedName>
</protein>
<gene>
    <name evidence="1" type="ORF">P0Y56_13375</name>
</gene>
<organism evidence="1 2">
    <name type="scientific">Candidatus Andeanibacterium colombiense</name>
    <dbReference type="NCBI Taxonomy" id="3121345"/>
    <lineage>
        <taxon>Bacteria</taxon>
        <taxon>Pseudomonadati</taxon>
        <taxon>Pseudomonadota</taxon>
        <taxon>Alphaproteobacteria</taxon>
        <taxon>Sphingomonadales</taxon>
        <taxon>Sphingomonadaceae</taxon>
        <taxon>Candidatus Andeanibacterium</taxon>
    </lineage>
</organism>
<dbReference type="EMBL" id="CP119316">
    <property type="protein sequence ID" value="WEK46011.1"/>
    <property type="molecule type" value="Genomic_DNA"/>
</dbReference>
<evidence type="ECO:0000313" key="2">
    <source>
        <dbReference type="Proteomes" id="UP001218362"/>
    </source>
</evidence>
<reference evidence="1" key="1">
    <citation type="submission" date="2023-03" db="EMBL/GenBank/DDBJ databases">
        <title>Andean soil-derived lignocellulolytic bacterial consortium as a source of novel taxa and putative plastic-active enzymes.</title>
        <authorList>
            <person name="Diaz-Garcia L."/>
            <person name="Chuvochina M."/>
            <person name="Feuerriegel G."/>
            <person name="Bunk B."/>
            <person name="Sproer C."/>
            <person name="Streit W.R."/>
            <person name="Rodriguez L.M."/>
            <person name="Overmann J."/>
            <person name="Jimenez D.J."/>
        </authorList>
    </citation>
    <scope>NUCLEOTIDE SEQUENCE</scope>
    <source>
        <strain evidence="1">MAG 26</strain>
    </source>
</reference>
<name>A0AAJ5X7K2_9SPHN</name>
<proteinExistence type="predicted"/>
<dbReference type="InterPro" id="IPR029044">
    <property type="entry name" value="Nucleotide-diphossugar_trans"/>
</dbReference>